<keyword evidence="1" id="KW-0812">Transmembrane</keyword>
<proteinExistence type="inferred from homology"/>
<dbReference type="Proteomes" id="UP001589862">
    <property type="component" value="Unassembled WGS sequence"/>
</dbReference>
<dbReference type="Pfam" id="PF02104">
    <property type="entry name" value="SURF1"/>
    <property type="match status" value="1"/>
</dbReference>
<sequence>MLKTALKPKWLIILVLSLVIATLFVLLSKWQFEQAEAKGSTEEPKTETTVSLTEHFKPGQPLMQHQADQLVYLSGKYLPKKQVYIQDRLREGVKGYWVVTAFEVEGGDGNIIPVVRGWQEDLAAAKASKAPDETLYLEGRLLPPDAPDFGYREDPEVFRSLSTAELINIWDVKSYAATVVQFRAYATGALRFAAEEQGLEPVYVGPQPPQSQLNLLNVFYAVEWVFFAGFALFLWFRLVRDDHRKDLEQARLDEEWAQQWYREQGYIKEENHDRTE</sequence>
<keyword evidence="1" id="KW-0472">Membrane</keyword>
<evidence type="ECO:0000313" key="3">
    <source>
        <dbReference type="Proteomes" id="UP001589862"/>
    </source>
</evidence>
<evidence type="ECO:0000313" key="2">
    <source>
        <dbReference type="EMBL" id="MFC0581929.1"/>
    </source>
</evidence>
<keyword evidence="1" id="KW-1003">Cell membrane</keyword>
<keyword evidence="3" id="KW-1185">Reference proteome</keyword>
<organism evidence="2 3">
    <name type="scientific">Micrococcoides hystricis</name>
    <dbReference type="NCBI Taxonomy" id="1572761"/>
    <lineage>
        <taxon>Bacteria</taxon>
        <taxon>Bacillati</taxon>
        <taxon>Actinomycetota</taxon>
        <taxon>Actinomycetes</taxon>
        <taxon>Micrococcales</taxon>
        <taxon>Micrococcaceae</taxon>
        <taxon>Micrococcoides</taxon>
    </lineage>
</organism>
<protein>
    <recommendedName>
        <fullName evidence="1">SURF1-like protein</fullName>
    </recommendedName>
</protein>
<reference evidence="2 3" key="1">
    <citation type="submission" date="2024-09" db="EMBL/GenBank/DDBJ databases">
        <authorList>
            <person name="Sun Q."/>
            <person name="Mori K."/>
        </authorList>
    </citation>
    <scope>NUCLEOTIDE SEQUENCE [LARGE SCALE GENOMIC DNA]</scope>
    <source>
        <strain evidence="2 3">NCAIM B.02604</strain>
    </source>
</reference>
<evidence type="ECO:0000256" key="1">
    <source>
        <dbReference type="RuleBase" id="RU363076"/>
    </source>
</evidence>
<name>A0ABV6P9Z0_9MICC</name>
<comment type="subcellular location">
    <subcellularLocation>
        <location evidence="1">Cell membrane</location>
        <topology evidence="1">Multi-pass membrane protein</topology>
    </subcellularLocation>
</comment>
<comment type="similarity">
    <text evidence="1">Belongs to the SURF1 family.</text>
</comment>
<comment type="caution">
    <text evidence="2">The sequence shown here is derived from an EMBL/GenBank/DDBJ whole genome shotgun (WGS) entry which is preliminary data.</text>
</comment>
<feature type="transmembrane region" description="Helical" evidence="1">
    <location>
        <begin position="12"/>
        <end position="32"/>
    </location>
</feature>
<dbReference type="PROSITE" id="PS50895">
    <property type="entry name" value="SURF1"/>
    <property type="match status" value="1"/>
</dbReference>
<dbReference type="EMBL" id="JBHLUB010000027">
    <property type="protein sequence ID" value="MFC0581929.1"/>
    <property type="molecule type" value="Genomic_DNA"/>
</dbReference>
<keyword evidence="1" id="KW-1133">Transmembrane helix</keyword>
<dbReference type="RefSeq" id="WP_377458704.1">
    <property type="nucleotide sequence ID" value="NZ_JBHLUB010000027.1"/>
</dbReference>
<accession>A0ABV6P9Z0</accession>
<feature type="transmembrane region" description="Helical" evidence="1">
    <location>
        <begin position="218"/>
        <end position="236"/>
    </location>
</feature>
<dbReference type="InterPro" id="IPR002994">
    <property type="entry name" value="Surf1/Shy1"/>
</dbReference>
<gene>
    <name evidence="2" type="ORF">ACFFFR_05975</name>
</gene>